<accession>A0A0J9XJG5</accession>
<evidence type="ECO:0000256" key="3">
    <source>
        <dbReference type="ARBA" id="ARBA00023015"/>
    </source>
</evidence>
<dbReference type="GO" id="GO:0003713">
    <property type="term" value="F:transcription coactivator activity"/>
    <property type="evidence" value="ECO:0007669"/>
    <property type="project" value="TreeGrafter"/>
</dbReference>
<dbReference type="CDD" id="cd07979">
    <property type="entry name" value="HFD_TAF9"/>
    <property type="match status" value="1"/>
</dbReference>
<dbReference type="PANTHER" id="PTHR48068">
    <property type="entry name" value="TAF9 RNA POLYMERASE II, TATA BOX-BINDING PROTEIN (TBP)-ASSOCIATED FACTOR"/>
    <property type="match status" value="1"/>
</dbReference>
<dbReference type="Gene3D" id="1.10.20.10">
    <property type="entry name" value="Histone, subunit A"/>
    <property type="match status" value="1"/>
</dbReference>
<sequence>MSNSKPEEANGQAAPATANGTSAPNATASATPAAPGANTNTNSSSSNNNNNTNNSSNRAVEDEFEGDTPRDVRLLHLILASMGVTSYQDRVPLQLMDFAYRFTHGVLQDALLYNDHAHSSTTTTPAGLGPAHVPLTTEDIRLAVAARVNYQFKPAPPKELLLELAQEKNRKPLPAVQEQWGVRLPPEKYCLTAKEWDFEEEEQAIRKKKQKTAEDVIMAGTDASTGS</sequence>
<evidence type="ECO:0000256" key="6">
    <source>
        <dbReference type="SAM" id="MobiDB-lite"/>
    </source>
</evidence>
<comment type="subcellular location">
    <subcellularLocation>
        <location evidence="1">Nucleus</location>
    </subcellularLocation>
</comment>
<dbReference type="GO" id="GO:0046982">
    <property type="term" value="F:protein heterodimerization activity"/>
    <property type="evidence" value="ECO:0007669"/>
    <property type="project" value="InterPro"/>
</dbReference>
<comment type="caution">
    <text evidence="7">The sequence shown here is derived from an EMBL/GenBank/DDBJ whole genome shotgun (WGS) entry which is preliminary data.</text>
</comment>
<evidence type="ECO:0000256" key="4">
    <source>
        <dbReference type="ARBA" id="ARBA00023163"/>
    </source>
</evidence>
<keyword evidence="4" id="KW-0804">Transcription</keyword>
<feature type="region of interest" description="Disordered" evidence="6">
    <location>
        <begin position="1"/>
        <end position="65"/>
    </location>
</feature>
<evidence type="ECO:0000313" key="7">
    <source>
        <dbReference type="EMBL" id="CDO57396.1"/>
    </source>
</evidence>
<dbReference type="GO" id="GO:0016251">
    <property type="term" value="F:RNA polymerase II general transcription initiation factor activity"/>
    <property type="evidence" value="ECO:0007669"/>
    <property type="project" value="TreeGrafter"/>
</dbReference>
<organism evidence="7 8">
    <name type="scientific">Geotrichum candidum</name>
    <name type="common">Oospora lactis</name>
    <name type="synonym">Dipodascus geotrichum</name>
    <dbReference type="NCBI Taxonomy" id="1173061"/>
    <lineage>
        <taxon>Eukaryota</taxon>
        <taxon>Fungi</taxon>
        <taxon>Dikarya</taxon>
        <taxon>Ascomycota</taxon>
        <taxon>Saccharomycotina</taxon>
        <taxon>Dipodascomycetes</taxon>
        <taxon>Dipodascales</taxon>
        <taxon>Dipodascaceae</taxon>
        <taxon>Geotrichum</taxon>
    </lineage>
</organism>
<dbReference type="SUPFAM" id="SSF47113">
    <property type="entry name" value="Histone-fold"/>
    <property type="match status" value="1"/>
</dbReference>
<dbReference type="GO" id="GO:0005669">
    <property type="term" value="C:transcription factor TFIID complex"/>
    <property type="evidence" value="ECO:0007669"/>
    <property type="project" value="TreeGrafter"/>
</dbReference>
<keyword evidence="8" id="KW-1185">Reference proteome</keyword>
<gene>
    <name evidence="7" type="ORF">BN980_GECA21s00527g</name>
</gene>
<dbReference type="InterPro" id="IPR051431">
    <property type="entry name" value="TFIID_subunit_9"/>
</dbReference>
<proteinExistence type="inferred from homology"/>
<dbReference type="EMBL" id="CCBN010000021">
    <property type="protein sequence ID" value="CDO57396.1"/>
    <property type="molecule type" value="Genomic_DNA"/>
</dbReference>
<keyword evidence="3" id="KW-0805">Transcription regulation</keyword>
<dbReference type="InterPro" id="IPR003162">
    <property type="entry name" value="TFIID-31"/>
</dbReference>
<comment type="similarity">
    <text evidence="2">Belongs to the TAF9 family.</text>
</comment>
<keyword evidence="5" id="KW-0539">Nucleus</keyword>
<dbReference type="OrthoDB" id="341924at2759"/>
<name>A0A0J9XJG5_GEOCN</name>
<dbReference type="PANTHER" id="PTHR48068:SF4">
    <property type="entry name" value="TATA-BOX BINDING PROTEIN ASSOCIATED FACTOR 9"/>
    <property type="match status" value="1"/>
</dbReference>
<dbReference type="GO" id="GO:0000124">
    <property type="term" value="C:SAGA complex"/>
    <property type="evidence" value="ECO:0007669"/>
    <property type="project" value="TreeGrafter"/>
</dbReference>
<dbReference type="AlphaFoldDB" id="A0A0J9XJG5"/>
<feature type="region of interest" description="Disordered" evidence="6">
    <location>
        <begin position="207"/>
        <end position="227"/>
    </location>
</feature>
<evidence type="ECO:0000256" key="1">
    <source>
        <dbReference type="ARBA" id="ARBA00004123"/>
    </source>
</evidence>
<dbReference type="InterPro" id="IPR009072">
    <property type="entry name" value="Histone-fold"/>
</dbReference>
<evidence type="ECO:0000256" key="2">
    <source>
        <dbReference type="ARBA" id="ARBA00007646"/>
    </source>
</evidence>
<feature type="compositionally biased region" description="Low complexity" evidence="6">
    <location>
        <begin position="13"/>
        <end position="57"/>
    </location>
</feature>
<dbReference type="Pfam" id="PF02291">
    <property type="entry name" value="TFIID-31kDa"/>
    <property type="match status" value="1"/>
</dbReference>
<evidence type="ECO:0000313" key="8">
    <source>
        <dbReference type="Proteomes" id="UP000242525"/>
    </source>
</evidence>
<dbReference type="Proteomes" id="UP000242525">
    <property type="component" value="Unassembled WGS sequence"/>
</dbReference>
<dbReference type="GO" id="GO:0051123">
    <property type="term" value="P:RNA polymerase II preinitiation complex assembly"/>
    <property type="evidence" value="ECO:0007669"/>
    <property type="project" value="TreeGrafter"/>
</dbReference>
<dbReference type="STRING" id="1173061.A0A0J9XJG5"/>
<evidence type="ECO:0000256" key="5">
    <source>
        <dbReference type="ARBA" id="ARBA00023242"/>
    </source>
</evidence>
<reference evidence="7" key="1">
    <citation type="submission" date="2014-03" db="EMBL/GenBank/DDBJ databases">
        <authorList>
            <person name="Casaregola S."/>
        </authorList>
    </citation>
    <scope>NUCLEOTIDE SEQUENCE [LARGE SCALE GENOMIC DNA]</scope>
    <source>
        <strain evidence="7">CLIB 918</strain>
    </source>
</reference>
<protein>
    <submittedName>
        <fullName evidence="7">Similar to Saccharomyces cerevisiae YMR236W TAF9 Subunit (17 kDa) of TFIID and SAGA complexes</fullName>
    </submittedName>
</protein>